<reference evidence="3" key="2">
    <citation type="journal article" date="2023" name="IMA Fungus">
        <title>Comparative genomic study of the Penicillium genus elucidates a diverse pangenome and 15 lateral gene transfer events.</title>
        <authorList>
            <person name="Petersen C."/>
            <person name="Sorensen T."/>
            <person name="Nielsen M.R."/>
            <person name="Sondergaard T.E."/>
            <person name="Sorensen J.L."/>
            <person name="Fitzpatrick D.A."/>
            <person name="Frisvad J.C."/>
            <person name="Nielsen K.L."/>
        </authorList>
    </citation>
    <scope>NUCLEOTIDE SEQUENCE</scope>
    <source>
        <strain evidence="3">IBT 29677</strain>
    </source>
</reference>
<dbReference type="Pfam" id="PF11563">
    <property type="entry name" value="Protoglobin"/>
    <property type="match status" value="1"/>
</dbReference>
<dbReference type="EMBL" id="JAPZBU010000005">
    <property type="protein sequence ID" value="KAJ5403380.1"/>
    <property type="molecule type" value="Genomic_DNA"/>
</dbReference>
<protein>
    <recommendedName>
        <fullName evidence="2">Globin-sensor domain-containing protein</fullName>
    </recommendedName>
</protein>
<dbReference type="Gene3D" id="1.10.490.10">
    <property type="entry name" value="Globins"/>
    <property type="match status" value="1"/>
</dbReference>
<reference evidence="3" key="1">
    <citation type="submission" date="2022-12" db="EMBL/GenBank/DDBJ databases">
        <authorList>
            <person name="Petersen C."/>
        </authorList>
    </citation>
    <scope>NUCLEOTIDE SEQUENCE</scope>
    <source>
        <strain evidence="3">IBT 29677</strain>
    </source>
</reference>
<keyword evidence="4" id="KW-1185">Reference proteome</keyword>
<accession>A0A9W9W4N7</accession>
<feature type="compositionally biased region" description="Polar residues" evidence="1">
    <location>
        <begin position="244"/>
        <end position="278"/>
    </location>
</feature>
<dbReference type="AlphaFoldDB" id="A0A9W9W4N7"/>
<dbReference type="RefSeq" id="XP_056490622.1">
    <property type="nucleotide sequence ID" value="XM_056627888.1"/>
</dbReference>
<comment type="caution">
    <text evidence="3">The sequence shown here is derived from an EMBL/GenBank/DDBJ whole genome shotgun (WGS) entry which is preliminary data.</text>
</comment>
<evidence type="ECO:0000313" key="4">
    <source>
        <dbReference type="Proteomes" id="UP001147747"/>
    </source>
</evidence>
<organism evidence="3 4">
    <name type="scientific">Penicillium cosmopolitanum</name>
    <dbReference type="NCBI Taxonomy" id="1131564"/>
    <lineage>
        <taxon>Eukaryota</taxon>
        <taxon>Fungi</taxon>
        <taxon>Dikarya</taxon>
        <taxon>Ascomycota</taxon>
        <taxon>Pezizomycotina</taxon>
        <taxon>Eurotiomycetes</taxon>
        <taxon>Eurotiomycetidae</taxon>
        <taxon>Eurotiales</taxon>
        <taxon>Aspergillaceae</taxon>
        <taxon>Penicillium</taxon>
    </lineage>
</organism>
<dbReference type="InterPro" id="IPR012292">
    <property type="entry name" value="Globin/Proto"/>
</dbReference>
<dbReference type="GO" id="GO:0019825">
    <property type="term" value="F:oxygen binding"/>
    <property type="evidence" value="ECO:0007669"/>
    <property type="project" value="InterPro"/>
</dbReference>
<dbReference type="InterPro" id="IPR044398">
    <property type="entry name" value="Globin-sensor_dom"/>
</dbReference>
<proteinExistence type="predicted"/>
<dbReference type="PANTHER" id="PTHR42071">
    <property type="entry name" value="PROTOGLOBIN DOMAIN-CONTAINING PROTEIN"/>
    <property type="match status" value="1"/>
</dbReference>
<dbReference type="GO" id="GO:0020037">
    <property type="term" value="F:heme binding"/>
    <property type="evidence" value="ECO:0007669"/>
    <property type="project" value="InterPro"/>
</dbReference>
<feature type="domain" description="Globin-sensor" evidence="2">
    <location>
        <begin position="27"/>
        <end position="206"/>
    </location>
</feature>
<dbReference type="GeneID" id="81366868"/>
<dbReference type="OrthoDB" id="10027058at2759"/>
<sequence length="301" mass="34129">MPHDYGLGGVGFQPKHIDRKAIHTSLEERIKYLHDFLEFGSADIEALASGAKYIKQLIPAVVNLVYKKLLQYDITSRAFHTRTTANEDELEDDYLHEDTPQIQRRKMFLRWYLIRLCQDPTSMEFWRYLNKVGMMHSGQERMHALNIEYVHISVCMGYIQDIFLEALMSHPHLSLRRKIALVRAVNKILWIQNDLFAKWRVRDGEEYADEMSVYSFGSREGYLGDKKILGSSSGSSEEDDRSSIASGTTTAQSIAPSTAPSTHTTDSGRTAQSGSTKASACPFAEFSKAQSMETKIWAGKS</sequence>
<name>A0A9W9W4N7_9EURO</name>
<gene>
    <name evidence="3" type="ORF">N7509_003251</name>
</gene>
<evidence type="ECO:0000313" key="3">
    <source>
        <dbReference type="EMBL" id="KAJ5403380.1"/>
    </source>
</evidence>
<dbReference type="PANTHER" id="PTHR42071:SF1">
    <property type="entry name" value="GLOBIN-SENSOR DOMAIN-CONTAINING PROTEIN"/>
    <property type="match status" value="1"/>
</dbReference>
<evidence type="ECO:0000256" key="1">
    <source>
        <dbReference type="SAM" id="MobiDB-lite"/>
    </source>
</evidence>
<dbReference type="Proteomes" id="UP001147747">
    <property type="component" value="Unassembled WGS sequence"/>
</dbReference>
<feature type="region of interest" description="Disordered" evidence="1">
    <location>
        <begin position="229"/>
        <end position="280"/>
    </location>
</feature>
<evidence type="ECO:0000259" key="2">
    <source>
        <dbReference type="Pfam" id="PF11563"/>
    </source>
</evidence>